<keyword evidence="2" id="KW-0812">Transmembrane</keyword>
<dbReference type="Proteomes" id="UP000232722">
    <property type="component" value="Unassembled WGS sequence"/>
</dbReference>
<feature type="transmembrane region" description="Helical" evidence="2">
    <location>
        <begin position="71"/>
        <end position="93"/>
    </location>
</feature>
<dbReference type="EMBL" id="LLXJ01000891">
    <property type="protein sequence ID" value="PKC05315.1"/>
    <property type="molecule type" value="Genomic_DNA"/>
</dbReference>
<comment type="caution">
    <text evidence="3">The sequence shown here is derived from an EMBL/GenBank/DDBJ whole genome shotgun (WGS) entry which is preliminary data.</text>
</comment>
<feature type="region of interest" description="Disordered" evidence="1">
    <location>
        <begin position="1"/>
        <end position="32"/>
    </location>
</feature>
<sequence>MSPSLERSLPSKRSSSLEKSSPLERLEGSSLDGRTGLFFASPPSSSVFSPISKSDHSLIRLSLLQRTKISLASSCTILIWSIILLVLFVAFSLRDIRSQNSLISEEWDSF</sequence>
<evidence type="ECO:0000313" key="4">
    <source>
        <dbReference type="Proteomes" id="UP000232722"/>
    </source>
</evidence>
<organism evidence="3 4">
    <name type="scientific">Rhizophagus irregularis</name>
    <dbReference type="NCBI Taxonomy" id="588596"/>
    <lineage>
        <taxon>Eukaryota</taxon>
        <taxon>Fungi</taxon>
        <taxon>Fungi incertae sedis</taxon>
        <taxon>Mucoromycota</taxon>
        <taxon>Glomeromycotina</taxon>
        <taxon>Glomeromycetes</taxon>
        <taxon>Glomerales</taxon>
        <taxon>Glomeraceae</taxon>
        <taxon>Rhizophagus</taxon>
    </lineage>
</organism>
<reference evidence="3 4" key="2">
    <citation type="submission" date="2017-09" db="EMBL/GenBank/DDBJ databases">
        <title>Extensive intraspecific genome diversity in a model arbuscular mycorrhizal fungus.</title>
        <authorList>
            <person name="Chen E.C."/>
            <person name="Morin E."/>
            <person name="Beaudet D."/>
            <person name="Noel J."/>
            <person name="Ndikumana S."/>
            <person name="Charron P."/>
            <person name="St-Onge C."/>
            <person name="Giorgi J."/>
            <person name="Grigoriev I.V."/>
            <person name="Roux C."/>
            <person name="Martin F.M."/>
            <person name="Corradi N."/>
        </authorList>
    </citation>
    <scope>NUCLEOTIDE SEQUENCE [LARGE SCALE GENOMIC DNA]</scope>
    <source>
        <strain evidence="3 4">A5</strain>
    </source>
</reference>
<name>A0A2N0PER3_9GLOM</name>
<keyword evidence="2" id="KW-1133">Transmembrane helix</keyword>
<feature type="compositionally biased region" description="Low complexity" evidence="1">
    <location>
        <begin position="1"/>
        <end position="20"/>
    </location>
</feature>
<proteinExistence type="predicted"/>
<accession>A0A2N0PER3</accession>
<gene>
    <name evidence="3" type="ORF">RhiirA5_361502</name>
</gene>
<evidence type="ECO:0000256" key="1">
    <source>
        <dbReference type="SAM" id="MobiDB-lite"/>
    </source>
</evidence>
<keyword evidence="2" id="KW-0472">Membrane</keyword>
<evidence type="ECO:0000313" key="3">
    <source>
        <dbReference type="EMBL" id="PKC05315.1"/>
    </source>
</evidence>
<evidence type="ECO:0000256" key="2">
    <source>
        <dbReference type="SAM" id="Phobius"/>
    </source>
</evidence>
<dbReference type="AlphaFoldDB" id="A0A2N0PER3"/>
<reference evidence="3 4" key="1">
    <citation type="submission" date="2016-04" db="EMBL/GenBank/DDBJ databases">
        <title>Genome analyses suggest a sexual origin of heterokaryosis in a supposedly ancient asexual fungus.</title>
        <authorList>
            <person name="Ropars J."/>
            <person name="Sedzielewska K."/>
            <person name="Noel J."/>
            <person name="Charron P."/>
            <person name="Farinelli L."/>
            <person name="Marton T."/>
            <person name="Kruger M."/>
            <person name="Pelin A."/>
            <person name="Brachmann A."/>
            <person name="Corradi N."/>
        </authorList>
    </citation>
    <scope>NUCLEOTIDE SEQUENCE [LARGE SCALE GENOMIC DNA]</scope>
    <source>
        <strain evidence="3 4">A5</strain>
    </source>
</reference>
<protein>
    <submittedName>
        <fullName evidence="3">Uncharacterized protein</fullName>
    </submittedName>
</protein>